<accession>A0A6J5T9Y0</accession>
<gene>
    <name evidence="3" type="ORF">UFOVP1425_32</name>
    <name evidence="4" type="ORF">UFOVP1672_10</name>
    <name evidence="2" type="ORF">UFOVP988_32</name>
</gene>
<evidence type="ECO:0000259" key="1">
    <source>
        <dbReference type="Pfam" id="PF05118"/>
    </source>
</evidence>
<organism evidence="4">
    <name type="scientific">uncultured Caudovirales phage</name>
    <dbReference type="NCBI Taxonomy" id="2100421"/>
    <lineage>
        <taxon>Viruses</taxon>
        <taxon>Duplodnaviria</taxon>
        <taxon>Heunggongvirae</taxon>
        <taxon>Uroviricota</taxon>
        <taxon>Caudoviricetes</taxon>
        <taxon>Peduoviridae</taxon>
        <taxon>Maltschvirus</taxon>
        <taxon>Maltschvirus maltsch</taxon>
    </lineage>
</organism>
<sequence>MFRSLGKVDITGALETLATAHFLDTGGTNGWLADSTPFMKFIKSLPLPGVVTGVNVRLLPAHQGIPPHIDPKFKSRKVIERRFHIPLTSHEGVRMRWPDDGVEAHLEVGELYEVDHHRLHEVINCAPVGRVHIVIDTAEAA</sequence>
<proteinExistence type="predicted"/>
<evidence type="ECO:0000313" key="4">
    <source>
        <dbReference type="EMBL" id="CAB4223277.1"/>
    </source>
</evidence>
<dbReference type="InterPro" id="IPR007803">
    <property type="entry name" value="Asp/Arg/Pro-Hydrxlase"/>
</dbReference>
<dbReference type="Pfam" id="PF05118">
    <property type="entry name" value="Asp_Arg_Hydrox"/>
    <property type="match status" value="1"/>
</dbReference>
<dbReference type="InterPro" id="IPR027443">
    <property type="entry name" value="IPNS-like_sf"/>
</dbReference>
<evidence type="ECO:0000313" key="3">
    <source>
        <dbReference type="EMBL" id="CAB4210693.1"/>
    </source>
</evidence>
<evidence type="ECO:0000313" key="2">
    <source>
        <dbReference type="EMBL" id="CAB4176417.1"/>
    </source>
</evidence>
<name>A0A6J5T9Y0_9CAUD</name>
<reference evidence="4" key="1">
    <citation type="submission" date="2020-05" db="EMBL/GenBank/DDBJ databases">
        <authorList>
            <person name="Chiriac C."/>
            <person name="Salcher M."/>
            <person name="Ghai R."/>
            <person name="Kavagutti S V."/>
        </authorList>
    </citation>
    <scope>NUCLEOTIDE SEQUENCE</scope>
</reference>
<dbReference type="EMBL" id="LR797536">
    <property type="protein sequence ID" value="CAB4223277.1"/>
    <property type="molecule type" value="Genomic_DNA"/>
</dbReference>
<protein>
    <submittedName>
        <fullName evidence="4">Aspartyl/asparaginy/proline hydroxylase</fullName>
    </submittedName>
</protein>
<feature type="domain" description="Aspartyl/asparaginy/proline hydroxylase" evidence="1">
    <location>
        <begin position="53"/>
        <end position="137"/>
    </location>
</feature>
<dbReference type="EMBL" id="LR796943">
    <property type="protein sequence ID" value="CAB4176417.1"/>
    <property type="molecule type" value="Genomic_DNA"/>
</dbReference>
<dbReference type="Gene3D" id="2.60.120.330">
    <property type="entry name" value="B-lactam Antibiotic, Isopenicillin N Synthase, Chain"/>
    <property type="match status" value="1"/>
</dbReference>
<dbReference type="SUPFAM" id="SSF51197">
    <property type="entry name" value="Clavaminate synthase-like"/>
    <property type="match status" value="1"/>
</dbReference>
<dbReference type="EMBL" id="LR797367">
    <property type="protein sequence ID" value="CAB4210693.1"/>
    <property type="molecule type" value="Genomic_DNA"/>
</dbReference>